<evidence type="ECO:0000256" key="6">
    <source>
        <dbReference type="SAM" id="Phobius"/>
    </source>
</evidence>
<evidence type="ECO:0000313" key="8">
    <source>
        <dbReference type="Proteomes" id="UP000460298"/>
    </source>
</evidence>
<feature type="transmembrane region" description="Helical" evidence="6">
    <location>
        <begin position="350"/>
        <end position="368"/>
    </location>
</feature>
<feature type="transmembrane region" description="Helical" evidence="6">
    <location>
        <begin position="327"/>
        <end position="344"/>
    </location>
</feature>
<keyword evidence="3 6" id="KW-0812">Transmembrane</keyword>
<dbReference type="Pfam" id="PF04286">
    <property type="entry name" value="DUF445"/>
    <property type="match status" value="1"/>
</dbReference>
<evidence type="ECO:0000256" key="1">
    <source>
        <dbReference type="ARBA" id="ARBA00004308"/>
    </source>
</evidence>
<comment type="similarity">
    <text evidence="2">Belongs to the UPF0754 family.</text>
</comment>
<evidence type="ECO:0000256" key="4">
    <source>
        <dbReference type="ARBA" id="ARBA00022989"/>
    </source>
</evidence>
<dbReference type="PANTHER" id="PTHR35791:SF1">
    <property type="entry name" value="UPF0754 MEMBRANE PROTEIN YHEB"/>
    <property type="match status" value="1"/>
</dbReference>
<reference evidence="7 8" key="1">
    <citation type="submission" date="2019-10" db="EMBL/GenBank/DDBJ databases">
        <title>Extracellular Electron Transfer in a Candidatus Methanoperedens spp. Enrichment Culture.</title>
        <authorList>
            <person name="Berger S."/>
            <person name="Rangel Shaw D."/>
            <person name="Berben T."/>
            <person name="In 'T Zandt M."/>
            <person name="Frank J."/>
            <person name="Reimann J."/>
            <person name="Jetten M.S.M."/>
            <person name="Welte C.U."/>
        </authorList>
    </citation>
    <scope>NUCLEOTIDE SEQUENCE [LARGE SCALE GENOMIC DNA]</scope>
    <source>
        <strain evidence="7">SB12</strain>
    </source>
</reference>
<comment type="caution">
    <text evidence="7">The sequence shown here is derived from an EMBL/GenBank/DDBJ whole genome shotgun (WGS) entry which is preliminary data.</text>
</comment>
<keyword evidence="4 6" id="KW-1133">Transmembrane helix</keyword>
<gene>
    <name evidence="7" type="ORF">F9K24_11490</name>
</gene>
<evidence type="ECO:0000256" key="5">
    <source>
        <dbReference type="ARBA" id="ARBA00023136"/>
    </source>
</evidence>
<organism evidence="7 8">
    <name type="scientific">Leptonema illini</name>
    <dbReference type="NCBI Taxonomy" id="183"/>
    <lineage>
        <taxon>Bacteria</taxon>
        <taxon>Pseudomonadati</taxon>
        <taxon>Spirochaetota</taxon>
        <taxon>Spirochaetia</taxon>
        <taxon>Leptospirales</taxon>
        <taxon>Leptospiraceae</taxon>
        <taxon>Leptonema</taxon>
    </lineage>
</organism>
<name>A0A833H141_9LEPT</name>
<comment type="subcellular location">
    <subcellularLocation>
        <location evidence="1">Endomembrane system</location>
    </subcellularLocation>
</comment>
<dbReference type="EMBL" id="WBUI01000010">
    <property type="protein sequence ID" value="KAB2932219.1"/>
    <property type="molecule type" value="Genomic_DNA"/>
</dbReference>
<dbReference type="GO" id="GO:0012505">
    <property type="term" value="C:endomembrane system"/>
    <property type="evidence" value="ECO:0007669"/>
    <property type="project" value="UniProtKB-SubCell"/>
</dbReference>
<dbReference type="PANTHER" id="PTHR35791">
    <property type="entry name" value="UPF0754 MEMBRANE PROTEIN YHEB"/>
    <property type="match status" value="1"/>
</dbReference>
<protein>
    <submittedName>
        <fullName evidence="7">DUF445 family protein</fullName>
    </submittedName>
</protein>
<evidence type="ECO:0000313" key="7">
    <source>
        <dbReference type="EMBL" id="KAB2932219.1"/>
    </source>
</evidence>
<proteinExistence type="inferred from homology"/>
<evidence type="ECO:0000256" key="2">
    <source>
        <dbReference type="ARBA" id="ARBA00008053"/>
    </source>
</evidence>
<keyword evidence="5 6" id="KW-0472">Membrane</keyword>
<feature type="transmembrane region" description="Helical" evidence="6">
    <location>
        <begin position="91"/>
        <end position="110"/>
    </location>
</feature>
<evidence type="ECO:0000256" key="3">
    <source>
        <dbReference type="ARBA" id="ARBA00022692"/>
    </source>
</evidence>
<dbReference type="Proteomes" id="UP000460298">
    <property type="component" value="Unassembled WGS sequence"/>
</dbReference>
<sequence>MNEEKTANTGPGTGHPTFDRFLDRWLHRFVPDEEPGEPEGPAAKSHFNAVMLFLKALPWLTGIVFLISLKWDVSGSWNLPWRDTPVMLDGLIRMVAVTGLVGFGTNYIAIKMLFHPRKRRPLLGQGLIPASKQKIARKLGESISKEIINSDLILKQVKQEGLVRRHMQSFNRSMRETLALPEFRDDLLRMLEHYLNRIIKSDEFRSSMHAFVKGFDFEGLGGLESGLLKIYRFIGGDREIADRILEALDSMTLSLDHHEKTLNEYMDRLPDWIESNDDFVEDVILNTVIFLVERINIQNIVTRNLEGFDEMRLEKLLLYSTSDQLDYIQYLGCILGILGGLFIWLPLESFILFGAAGAGLFLIDATLMRMKGDR</sequence>
<feature type="transmembrane region" description="Helical" evidence="6">
    <location>
        <begin position="52"/>
        <end position="71"/>
    </location>
</feature>
<accession>A0A833H141</accession>
<dbReference type="InterPro" id="IPR007383">
    <property type="entry name" value="DUF445"/>
</dbReference>
<dbReference type="AlphaFoldDB" id="A0A833H141"/>